<comment type="function">
    <text evidence="1">Component of the type II secretion system inner membrane complex required for the energy-dependent secretion of extracellular factors such as proteases and toxins from the periplasm.</text>
</comment>
<evidence type="ECO:0000256" key="13">
    <source>
        <dbReference type="SAM" id="Phobius"/>
    </source>
</evidence>
<dbReference type="InterPro" id="IPR001992">
    <property type="entry name" value="T2SS_GspF/T4SS_PilC_CS"/>
</dbReference>
<evidence type="ECO:0000256" key="11">
    <source>
        <dbReference type="ARBA" id="ARBA00030750"/>
    </source>
</evidence>
<feature type="transmembrane region" description="Helical" evidence="13">
    <location>
        <begin position="222"/>
        <end position="239"/>
    </location>
</feature>
<evidence type="ECO:0000259" key="14">
    <source>
        <dbReference type="Pfam" id="PF00482"/>
    </source>
</evidence>
<proteinExistence type="inferred from homology"/>
<feature type="transmembrane region" description="Helical" evidence="13">
    <location>
        <begin position="165"/>
        <end position="191"/>
    </location>
</feature>
<dbReference type="PANTHER" id="PTHR30012:SF0">
    <property type="entry name" value="TYPE II SECRETION SYSTEM PROTEIN F-RELATED"/>
    <property type="match status" value="1"/>
</dbReference>
<keyword evidence="4" id="KW-1003">Cell membrane</keyword>
<evidence type="ECO:0000256" key="3">
    <source>
        <dbReference type="ARBA" id="ARBA00022448"/>
    </source>
</evidence>
<evidence type="ECO:0000256" key="8">
    <source>
        <dbReference type="ARBA" id="ARBA00022927"/>
    </source>
</evidence>
<keyword evidence="16" id="KW-1185">Reference proteome</keyword>
<keyword evidence="8" id="KW-0653">Protein transport</keyword>
<evidence type="ECO:0000256" key="2">
    <source>
        <dbReference type="ARBA" id="ARBA00004651"/>
    </source>
</evidence>
<evidence type="ECO:0000256" key="10">
    <source>
        <dbReference type="ARBA" id="ARBA00023136"/>
    </source>
</evidence>
<keyword evidence="5 12" id="KW-0812">Transmembrane</keyword>
<sequence length="404" mass="43397">MPSYDYLAIDAGGRERSGALTAAGEMAVRDLLSARGLIPVRINAATRAAPSAAGPALFEKKLSAKQLTLFTRQLSTLITVTPLEEALRSISGQADKPHIRRIIGNVHAGVVEGKRLGAALGDEPGSFPPLYRAMVAAGEGSGAMTEILDRLAALMERQAEVRSKIVTALVYPVMLALVALLIVTGLMVFVIPRVVEQFDNMGQQLPMLTRITIGTSDAMTTYGPYALIAFFLAGAALIYRLRDERFRLRFDRWLLTWPLIGRLIREVNAARLARTLSTVVANGMPLLDGLTVTARTVPNRAVRAACLSMVEAVNEGGSLSGAMRRTALFPPLLVHMATSGEQSGQLDEMLARAADYMEREFDAFTTGALSLLEPAIIVVMGGMVAVIVLSILLPIMQLNTLAIS</sequence>
<evidence type="ECO:0000313" key="15">
    <source>
        <dbReference type="EMBL" id="MBV7257811.1"/>
    </source>
</evidence>
<name>A0ABS6SHJ6_9SPHN</name>
<feature type="domain" description="Type II secretion system protein GspF" evidence="14">
    <location>
        <begin position="273"/>
        <end position="394"/>
    </location>
</feature>
<dbReference type="RefSeq" id="WP_218446658.1">
    <property type="nucleotide sequence ID" value="NZ_JAGSPA010000005.1"/>
</dbReference>
<dbReference type="NCBIfam" id="TIGR02120">
    <property type="entry name" value="GspF"/>
    <property type="match status" value="1"/>
</dbReference>
<evidence type="ECO:0000256" key="4">
    <source>
        <dbReference type="ARBA" id="ARBA00022475"/>
    </source>
</evidence>
<evidence type="ECO:0000313" key="16">
    <source>
        <dbReference type="Proteomes" id="UP000722336"/>
    </source>
</evidence>
<dbReference type="InterPro" id="IPR011850">
    <property type="entry name" value="T2SS_GspF"/>
</dbReference>
<evidence type="ECO:0000256" key="6">
    <source>
        <dbReference type="ARBA" id="ARBA00022723"/>
    </source>
</evidence>
<dbReference type="PANTHER" id="PTHR30012">
    <property type="entry name" value="GENERAL SECRETION PATHWAY PROTEIN"/>
    <property type="match status" value="1"/>
</dbReference>
<dbReference type="PROSITE" id="PS00874">
    <property type="entry name" value="T2SP_F"/>
    <property type="match status" value="1"/>
</dbReference>
<comment type="caution">
    <text evidence="15">The sequence shown here is derived from an EMBL/GenBank/DDBJ whole genome shotgun (WGS) entry which is preliminary data.</text>
</comment>
<evidence type="ECO:0000256" key="9">
    <source>
        <dbReference type="ARBA" id="ARBA00022989"/>
    </source>
</evidence>
<evidence type="ECO:0000256" key="12">
    <source>
        <dbReference type="RuleBase" id="RU003923"/>
    </source>
</evidence>
<dbReference type="InterPro" id="IPR003004">
    <property type="entry name" value="GspF/PilC"/>
</dbReference>
<keyword evidence="9 13" id="KW-1133">Transmembrane helix</keyword>
<keyword evidence="10 13" id="KW-0472">Membrane</keyword>
<accession>A0ABS6SHJ6</accession>
<feature type="domain" description="Type II secretion system protein GspF" evidence="14">
    <location>
        <begin position="70"/>
        <end position="192"/>
    </location>
</feature>
<keyword evidence="7" id="KW-0106">Calcium</keyword>
<dbReference type="Pfam" id="PF00482">
    <property type="entry name" value="T2SSF"/>
    <property type="match status" value="2"/>
</dbReference>
<gene>
    <name evidence="15" type="primary">gspF</name>
    <name evidence="15" type="ORF">KCG44_13575</name>
</gene>
<organism evidence="15 16">
    <name type="scientific">Pacificimonas pallii</name>
    <dbReference type="NCBI Taxonomy" id="2827236"/>
    <lineage>
        <taxon>Bacteria</taxon>
        <taxon>Pseudomonadati</taxon>
        <taxon>Pseudomonadota</taxon>
        <taxon>Alphaproteobacteria</taxon>
        <taxon>Sphingomonadales</taxon>
        <taxon>Sphingosinicellaceae</taxon>
        <taxon>Pacificimonas</taxon>
    </lineage>
</organism>
<dbReference type="EMBL" id="JAGSPA010000005">
    <property type="protein sequence ID" value="MBV7257811.1"/>
    <property type="molecule type" value="Genomic_DNA"/>
</dbReference>
<evidence type="ECO:0000256" key="1">
    <source>
        <dbReference type="ARBA" id="ARBA00002684"/>
    </source>
</evidence>
<keyword evidence="6" id="KW-0479">Metal-binding</keyword>
<comment type="similarity">
    <text evidence="12">Belongs to the GSP F family.</text>
</comment>
<evidence type="ECO:0000256" key="7">
    <source>
        <dbReference type="ARBA" id="ARBA00022837"/>
    </source>
</evidence>
<dbReference type="Proteomes" id="UP000722336">
    <property type="component" value="Unassembled WGS sequence"/>
</dbReference>
<reference evidence="15 16" key="1">
    <citation type="submission" date="2021-04" db="EMBL/GenBank/DDBJ databases">
        <authorList>
            <person name="Pira H."/>
            <person name="Risdian C."/>
            <person name="Wink J."/>
        </authorList>
    </citation>
    <scope>NUCLEOTIDE SEQUENCE [LARGE SCALE GENOMIC DNA]</scope>
    <source>
        <strain evidence="15 16">WHA3</strain>
    </source>
</reference>
<dbReference type="InterPro" id="IPR018076">
    <property type="entry name" value="T2SS_GspF_dom"/>
</dbReference>
<evidence type="ECO:0000256" key="5">
    <source>
        <dbReference type="ARBA" id="ARBA00022692"/>
    </source>
</evidence>
<protein>
    <recommendedName>
        <fullName evidence="11">General secretion pathway protein F</fullName>
    </recommendedName>
</protein>
<feature type="transmembrane region" description="Helical" evidence="13">
    <location>
        <begin position="375"/>
        <end position="396"/>
    </location>
</feature>
<comment type="subcellular location">
    <subcellularLocation>
        <location evidence="12">Cell inner membrane</location>
        <topology evidence="12">Multi-pass membrane protein</topology>
    </subcellularLocation>
    <subcellularLocation>
        <location evidence="2">Cell membrane</location>
        <topology evidence="2">Multi-pass membrane protein</topology>
    </subcellularLocation>
</comment>
<keyword evidence="3 12" id="KW-0813">Transport</keyword>